<evidence type="ECO:0000256" key="9">
    <source>
        <dbReference type="PIRSR" id="PIRSR601233-1"/>
    </source>
</evidence>
<dbReference type="AlphaFoldDB" id="A0A3A8KR98"/>
<accession>A0A3A8KR98</accession>
<dbReference type="RefSeq" id="WP_120602447.1">
    <property type="nucleotide sequence ID" value="NZ_JABFJX010000031.1"/>
</dbReference>
<sequence length="411" mass="44750">MDRMNANYEVLSDESGRPIKAWTVGVPFEDEAKKQLRNLRGLPFIHKWVAVMPDVHRGYGATVGSVVPTVGAVVPAAVGVDIGCGMIAVRTTLRADQLPDSLRGVRSAIEAAVPHGRTDNGGRNDRGAWKDSPVTHTSAWARLAEGYAQIVAKHPRIGRGPELAHLGTLGTGNHFIELCVDESDGVWLMLHSGSRGVGNRIGSHFIELAKEDMQRFFIHLPDADLAYLPEGTEHFHDYVFAVSWAQDFAAMNRELMLHSAVEALKASGELPPFELSESAVNCHHNYISREHHFGKNCFVTRKGAVRAREGDMGIIPGSMGARSYIVRGKGNADAFHSCSHGAGRVMSREAAKKRFTLEDHAKATEGVECRKDVDVIDETPAAYKPIDAVMAAQADLVEVVHTLKQVVCVKG</sequence>
<dbReference type="GO" id="GO:0003909">
    <property type="term" value="F:DNA ligase activity"/>
    <property type="evidence" value="ECO:0007669"/>
    <property type="project" value="TreeGrafter"/>
</dbReference>
<proteinExistence type="predicted"/>
<reference evidence="13" key="1">
    <citation type="submission" date="2018-09" db="EMBL/GenBank/DDBJ databases">
        <authorList>
            <person name="Livingstone P.G."/>
            <person name="Whitworth D.E."/>
        </authorList>
    </citation>
    <scope>NUCLEOTIDE SEQUENCE [LARGE SCALE GENOMIC DNA]</scope>
    <source>
        <strain evidence="13">CA043D</strain>
    </source>
</reference>
<comment type="caution">
    <text evidence="12">The sequence shown here is derived from an EMBL/GenBank/DDBJ whole genome shotgun (WGS) entry which is preliminary data.</text>
</comment>
<feature type="binding site" evidence="10">
    <location>
        <position position="323"/>
    </location>
    <ligand>
        <name>GMP</name>
        <dbReference type="ChEBI" id="CHEBI:58115"/>
    </ligand>
</feature>
<dbReference type="Proteomes" id="UP000268313">
    <property type="component" value="Unassembled WGS sequence"/>
</dbReference>
<dbReference type="GO" id="GO:0030145">
    <property type="term" value="F:manganese ion binding"/>
    <property type="evidence" value="ECO:0007669"/>
    <property type="project" value="TreeGrafter"/>
</dbReference>
<evidence type="ECO:0000256" key="11">
    <source>
        <dbReference type="PIRSR" id="PIRSR601233-3"/>
    </source>
</evidence>
<evidence type="ECO:0000256" key="4">
    <source>
        <dbReference type="ARBA" id="ARBA00022741"/>
    </source>
</evidence>
<comment type="catalytic activity">
    <reaction evidence="8">
        <text>a 3'-end 3'-phospho-ribonucleotide-RNA + a 5'-end dephospho-ribonucleoside-RNA + GTP = a ribonucleotidyl-ribonucleotide-RNA + GMP + diphosphate</text>
        <dbReference type="Rhea" id="RHEA:68076"/>
        <dbReference type="Rhea" id="RHEA-COMP:10463"/>
        <dbReference type="Rhea" id="RHEA-COMP:13936"/>
        <dbReference type="Rhea" id="RHEA-COMP:17355"/>
        <dbReference type="ChEBI" id="CHEBI:33019"/>
        <dbReference type="ChEBI" id="CHEBI:37565"/>
        <dbReference type="ChEBI" id="CHEBI:58115"/>
        <dbReference type="ChEBI" id="CHEBI:83062"/>
        <dbReference type="ChEBI" id="CHEBI:138284"/>
        <dbReference type="ChEBI" id="CHEBI:173118"/>
        <dbReference type="EC" id="6.5.1.8"/>
    </reaction>
</comment>
<dbReference type="InterPro" id="IPR052915">
    <property type="entry name" value="RtcB-like"/>
</dbReference>
<name>A0A3A8KR98_9BACT</name>
<gene>
    <name evidence="12" type="ORF">D7X32_10805</name>
</gene>
<keyword evidence="13" id="KW-1185">Reference proteome</keyword>
<organism evidence="12 13">
    <name type="scientific">Corallococcus carmarthensis</name>
    <dbReference type="NCBI Taxonomy" id="2316728"/>
    <lineage>
        <taxon>Bacteria</taxon>
        <taxon>Pseudomonadati</taxon>
        <taxon>Myxococcota</taxon>
        <taxon>Myxococcia</taxon>
        <taxon>Myxococcales</taxon>
        <taxon>Cystobacterineae</taxon>
        <taxon>Myxococcaceae</taxon>
        <taxon>Corallococcus</taxon>
    </lineage>
</organism>
<dbReference type="Pfam" id="PF01139">
    <property type="entry name" value="RtcB"/>
    <property type="match status" value="1"/>
</dbReference>
<evidence type="ECO:0000256" key="3">
    <source>
        <dbReference type="ARBA" id="ARBA00022723"/>
    </source>
</evidence>
<evidence type="ECO:0000256" key="8">
    <source>
        <dbReference type="ARBA" id="ARBA00047746"/>
    </source>
</evidence>
<feature type="active site" description="GMP-histidine intermediate" evidence="9">
    <location>
        <position position="340"/>
    </location>
</feature>
<feature type="binding site" evidence="10">
    <location>
        <begin position="340"/>
        <end position="343"/>
    </location>
    <ligand>
        <name>GMP</name>
        <dbReference type="ChEBI" id="CHEBI:58115"/>
    </ligand>
</feature>
<feature type="binding site" evidence="11">
    <location>
        <position position="191"/>
    </location>
    <ligand>
        <name>Mn(2+)</name>
        <dbReference type="ChEBI" id="CHEBI:29035"/>
        <label>2</label>
    </ligand>
</feature>
<keyword evidence="5" id="KW-0692">RNA repair</keyword>
<dbReference type="GO" id="GO:0005525">
    <property type="term" value="F:GTP binding"/>
    <property type="evidence" value="ECO:0007669"/>
    <property type="project" value="UniProtKB-KW"/>
</dbReference>
<keyword evidence="2" id="KW-0436">Ligase</keyword>
<keyword evidence="3 11" id="KW-0479">Metal-binding</keyword>
<keyword evidence="4 10" id="KW-0547">Nucleotide-binding</keyword>
<feature type="binding site" evidence="10">
    <location>
        <position position="410"/>
    </location>
    <ligand>
        <name>GMP</name>
        <dbReference type="ChEBI" id="CHEBI:58115"/>
    </ligand>
</feature>
<evidence type="ECO:0000256" key="6">
    <source>
        <dbReference type="ARBA" id="ARBA00023134"/>
    </source>
</evidence>
<evidence type="ECO:0000256" key="2">
    <source>
        <dbReference type="ARBA" id="ARBA00022598"/>
    </source>
</evidence>
<dbReference type="GO" id="GO:0170057">
    <property type="term" value="F:RNA ligase (GTP) activity"/>
    <property type="evidence" value="ECO:0007669"/>
    <property type="project" value="UniProtKB-EC"/>
</dbReference>
<dbReference type="PANTHER" id="PTHR43749">
    <property type="entry name" value="RNA-SPLICING LIGASE RTCB"/>
    <property type="match status" value="1"/>
</dbReference>
<dbReference type="EC" id="6.5.1.8" evidence="1"/>
<evidence type="ECO:0000256" key="7">
    <source>
        <dbReference type="ARBA" id="ARBA00023211"/>
    </source>
</evidence>
<feature type="binding site" evidence="10">
    <location>
        <begin position="173"/>
        <end position="177"/>
    </location>
    <ligand>
        <name>GMP</name>
        <dbReference type="ChEBI" id="CHEBI:58115"/>
    </ligand>
</feature>
<dbReference type="Gene3D" id="3.90.1860.10">
    <property type="entry name" value="tRNA-splicing ligase RtcB"/>
    <property type="match status" value="1"/>
</dbReference>
<dbReference type="SUPFAM" id="SSF103365">
    <property type="entry name" value="Hypothetical protein PH1602"/>
    <property type="match status" value="1"/>
</dbReference>
<dbReference type="OrthoDB" id="9802323at2"/>
<evidence type="ECO:0000256" key="1">
    <source>
        <dbReference type="ARBA" id="ARBA00012726"/>
    </source>
</evidence>
<dbReference type="GO" id="GO:0042245">
    <property type="term" value="P:RNA repair"/>
    <property type="evidence" value="ECO:0007669"/>
    <property type="project" value="UniProtKB-KW"/>
</dbReference>
<feature type="binding site" evidence="10">
    <location>
        <begin position="316"/>
        <end position="319"/>
    </location>
    <ligand>
        <name>GMP</name>
        <dbReference type="ChEBI" id="CHEBI:58115"/>
    </ligand>
</feature>
<feature type="binding site" evidence="11">
    <location>
        <position position="174"/>
    </location>
    <ligand>
        <name>Mn(2+)</name>
        <dbReference type="ChEBI" id="CHEBI:29035"/>
        <label>1</label>
    </ligand>
</feature>
<keyword evidence="7 11" id="KW-0464">Manganese</keyword>
<keyword evidence="6 10" id="KW-0342">GTP-binding</keyword>
<dbReference type="GO" id="GO:0006281">
    <property type="term" value="P:DNA repair"/>
    <property type="evidence" value="ECO:0007669"/>
    <property type="project" value="TreeGrafter"/>
</dbReference>
<dbReference type="InterPro" id="IPR001233">
    <property type="entry name" value="RtcB"/>
</dbReference>
<dbReference type="GO" id="GO:0006396">
    <property type="term" value="P:RNA processing"/>
    <property type="evidence" value="ECO:0007669"/>
    <property type="project" value="InterPro"/>
</dbReference>
<feature type="binding site" evidence="11">
    <location>
        <position position="81"/>
    </location>
    <ligand>
        <name>Mn(2+)</name>
        <dbReference type="ChEBI" id="CHEBI:29035"/>
        <label>1</label>
    </ligand>
</feature>
<evidence type="ECO:0000313" key="13">
    <source>
        <dbReference type="Proteomes" id="UP000268313"/>
    </source>
</evidence>
<comment type="cofactor">
    <cofactor evidence="11">
        <name>Mn(2+)</name>
        <dbReference type="ChEBI" id="CHEBI:29035"/>
    </cofactor>
    <text evidence="11">Binds 2 manganese ions per subunit.</text>
</comment>
<evidence type="ECO:0000313" key="12">
    <source>
        <dbReference type="EMBL" id="RKH04494.1"/>
    </source>
</evidence>
<protein>
    <recommendedName>
        <fullName evidence="1">3'-phosphate/5'-hydroxy nucleic acid ligase</fullName>
        <ecNumber evidence="1">6.5.1.8</ecNumber>
    </recommendedName>
</protein>
<dbReference type="InterPro" id="IPR036025">
    <property type="entry name" value="RtcB-like_sf"/>
</dbReference>
<dbReference type="PANTHER" id="PTHR43749:SF2">
    <property type="entry name" value="RNA-SPLICING LIGASE RTCB"/>
    <property type="match status" value="1"/>
</dbReference>
<dbReference type="EMBL" id="RAWE01000028">
    <property type="protein sequence ID" value="RKH04494.1"/>
    <property type="molecule type" value="Genomic_DNA"/>
</dbReference>
<evidence type="ECO:0000256" key="5">
    <source>
        <dbReference type="ARBA" id="ARBA00022800"/>
    </source>
</evidence>
<feature type="binding site" evidence="10">
    <location>
        <begin position="284"/>
        <end position="285"/>
    </location>
    <ligand>
        <name>GMP</name>
        <dbReference type="ChEBI" id="CHEBI:58115"/>
    </ligand>
</feature>
<feature type="binding site" evidence="11">
    <location>
        <position position="284"/>
    </location>
    <ligand>
        <name>Mn(2+)</name>
        <dbReference type="ChEBI" id="CHEBI:29035"/>
        <label>2</label>
    </ligand>
</feature>
<evidence type="ECO:0000256" key="10">
    <source>
        <dbReference type="PIRSR" id="PIRSR601233-2"/>
    </source>
</evidence>